<dbReference type="Proteomes" id="UP000190023">
    <property type="component" value="Unassembled WGS sequence"/>
</dbReference>
<feature type="domain" description="Trimeric autotransporter adhesin YadA-like head" evidence="1">
    <location>
        <begin position="214"/>
        <end position="237"/>
    </location>
</feature>
<keyword evidence="3" id="KW-1185">Reference proteome</keyword>
<evidence type="ECO:0000313" key="3">
    <source>
        <dbReference type="Proteomes" id="UP000190023"/>
    </source>
</evidence>
<evidence type="ECO:0000259" key="1">
    <source>
        <dbReference type="Pfam" id="PF05658"/>
    </source>
</evidence>
<gene>
    <name evidence="2" type="ORF">B0188_03700</name>
</gene>
<name>A0A1T0B5V4_9PAST</name>
<dbReference type="Pfam" id="PF05658">
    <property type="entry name" value="YadA_head"/>
    <property type="match status" value="4"/>
</dbReference>
<organism evidence="2 3">
    <name type="scientific">[Haemophilus] felis</name>
    <dbReference type="NCBI Taxonomy" id="123822"/>
    <lineage>
        <taxon>Bacteria</taxon>
        <taxon>Pseudomonadati</taxon>
        <taxon>Pseudomonadota</taxon>
        <taxon>Gammaproteobacteria</taxon>
        <taxon>Pasteurellales</taxon>
        <taxon>Pasteurellaceae</taxon>
    </lineage>
</organism>
<comment type="caution">
    <text evidence="2">The sequence shown here is derived from an EMBL/GenBank/DDBJ whole genome shotgun (WGS) entry which is preliminary data.</text>
</comment>
<dbReference type="GO" id="GO:0019867">
    <property type="term" value="C:outer membrane"/>
    <property type="evidence" value="ECO:0007669"/>
    <property type="project" value="InterPro"/>
</dbReference>
<accession>A0A1T0B5V4</accession>
<feature type="domain" description="Trimeric autotransporter adhesin YadA-like head" evidence="1">
    <location>
        <begin position="2"/>
        <end position="20"/>
    </location>
</feature>
<dbReference type="EMBL" id="MUYB01000013">
    <property type="protein sequence ID" value="OOS05525.1"/>
    <property type="molecule type" value="Genomic_DNA"/>
</dbReference>
<dbReference type="InterPro" id="IPR011049">
    <property type="entry name" value="Serralysin-like_metalloprot_C"/>
</dbReference>
<dbReference type="STRING" id="123822.B0188_03700"/>
<evidence type="ECO:0000313" key="2">
    <source>
        <dbReference type="EMBL" id="OOS05525.1"/>
    </source>
</evidence>
<dbReference type="SUPFAM" id="SSF101967">
    <property type="entry name" value="Adhesin YadA, collagen-binding domain"/>
    <property type="match status" value="2"/>
</dbReference>
<feature type="domain" description="Trimeric autotransporter adhesin YadA-like head" evidence="1">
    <location>
        <begin position="47"/>
        <end position="70"/>
    </location>
</feature>
<proteinExistence type="predicted"/>
<feature type="domain" description="Trimeric autotransporter adhesin YadA-like head" evidence="1">
    <location>
        <begin position="170"/>
        <end position="192"/>
    </location>
</feature>
<sequence length="258" mass="26405">MGEGSIAIGSRALALDKGATGIGTLSYAGAAESTAFGLPAYVKDEAKGGTAIGSRSRVFTESSIAIGNDSEAAGTASLSVGTNAISAGSNSITIGSEVSSNANITNLDLYRKAVEKATGLLSRNTSANTQTMKSVEDYNFAYATDDSTRVTYDTSDYNAIVKTETHNQSQNAITIGRKSTALGNNSIAFGYGVLNEGPNSLSIGTLSRVHNNTKNAVVIGVGAQSSLDNSIALGYRSATTYFYTKGSATEADETGVGN</sequence>
<dbReference type="InterPro" id="IPR008640">
    <property type="entry name" value="Adhesin_Head_dom"/>
</dbReference>
<dbReference type="Gene3D" id="2.150.10.10">
    <property type="entry name" value="Serralysin-like metalloprotease, C-terminal"/>
    <property type="match status" value="2"/>
</dbReference>
<reference evidence="2 3" key="1">
    <citation type="submission" date="2017-02" db="EMBL/GenBank/DDBJ databases">
        <title>Draft genome sequence of Haemophilus felis CCUG 31170 type strain.</title>
        <authorList>
            <person name="Engstrom-Jakobsson H."/>
            <person name="Salva-Serra F."/>
            <person name="Thorell K."/>
            <person name="Gonzales-Siles L."/>
            <person name="Karlsson R."/>
            <person name="Boulund F."/>
            <person name="Engstrand L."/>
            <person name="Kristiansson E."/>
            <person name="Moore E."/>
        </authorList>
    </citation>
    <scope>NUCLEOTIDE SEQUENCE [LARGE SCALE GENOMIC DNA]</scope>
    <source>
        <strain evidence="2 3">CCUG 31170</strain>
    </source>
</reference>
<dbReference type="AlphaFoldDB" id="A0A1T0B5V4"/>
<protein>
    <recommendedName>
        <fullName evidence="1">Trimeric autotransporter adhesin YadA-like head domain-containing protein</fullName>
    </recommendedName>
</protein>